<dbReference type="EMBL" id="VMRX01000022">
    <property type="protein sequence ID" value="TVT33453.1"/>
    <property type="molecule type" value="Genomic_DNA"/>
</dbReference>
<dbReference type="AlphaFoldDB" id="A0A558BAB1"/>
<name>A0A558BAB1_9GAMM</name>
<organism evidence="1 2">
    <name type="scientific">Marinobacter vinifirmus</name>
    <dbReference type="NCBI Taxonomy" id="355591"/>
    <lineage>
        <taxon>Bacteria</taxon>
        <taxon>Pseudomonadati</taxon>
        <taxon>Pseudomonadota</taxon>
        <taxon>Gammaproteobacteria</taxon>
        <taxon>Pseudomonadales</taxon>
        <taxon>Marinobacteraceae</taxon>
        <taxon>Marinobacter</taxon>
    </lineage>
</organism>
<dbReference type="Proteomes" id="UP000319142">
    <property type="component" value="Unassembled WGS sequence"/>
</dbReference>
<reference evidence="1 2" key="1">
    <citation type="submission" date="2019-07" db="EMBL/GenBank/DDBJ databases">
        <title>The pathways for chlorine oxyanion respiration interact through the shared metabolite chlorate.</title>
        <authorList>
            <person name="Barnum T.P."/>
            <person name="Cheng Y."/>
            <person name="Hill K.A."/>
            <person name="Lucas L.N."/>
            <person name="Carlson H.K."/>
            <person name="Coates J.D."/>
        </authorList>
    </citation>
    <scope>NUCLEOTIDE SEQUENCE [LARGE SCALE GENOMIC DNA]</scope>
    <source>
        <strain evidence="1">UCB</strain>
    </source>
</reference>
<accession>A0A558BAB1</accession>
<sequence length="383" mass="44270">MEESNQLLDDTFLLLEKFSPSEPWQPLPTSEQLAAKLNEFCFGITYAFHRRQLEDGFIDIRFEEQLARYDAFINQLNDDEMTVVSQLHGLTYKYGFVITELWNSLIDSSKLIDAFIIKNLGMNEIAKIPSFVFPKKGSHPRGIQILTKESQVKITEPWNLVVFIDGNEKLSNIKEKISNSWKGYGDQVIGDQNQYKVAFYVDRDQSNIRNLIDIIKLQADHLNDYTKGLSARAEAEELVSFEKNNSKKNKELKRNLASTVDRLRLSEGLILKRWSTKKSNIRRSIGLHLWDQKNIIGTSQSRKNIIIELIDEIKNKRPEILDFYLKKFNEDDVSEQPTKYGDSASALETVMREMEADFDLTARCIQDCEYLTPHDVKAGSRIN</sequence>
<protein>
    <submittedName>
        <fullName evidence="1">Uncharacterized protein</fullName>
    </submittedName>
</protein>
<proteinExistence type="predicted"/>
<gene>
    <name evidence="1" type="ORF">FHK81_09090</name>
</gene>
<evidence type="ECO:0000313" key="1">
    <source>
        <dbReference type="EMBL" id="TVT33453.1"/>
    </source>
</evidence>
<comment type="caution">
    <text evidence="1">The sequence shown here is derived from an EMBL/GenBank/DDBJ whole genome shotgun (WGS) entry which is preliminary data.</text>
</comment>
<evidence type="ECO:0000313" key="2">
    <source>
        <dbReference type="Proteomes" id="UP000319142"/>
    </source>
</evidence>